<feature type="region of interest" description="Disordered" evidence="3">
    <location>
        <begin position="498"/>
        <end position="529"/>
    </location>
</feature>
<dbReference type="InterPro" id="IPR050768">
    <property type="entry name" value="UPF0353/GerABKA_families"/>
</dbReference>
<dbReference type="EMBL" id="CP034346">
    <property type="protein sequence ID" value="AZS14943.1"/>
    <property type="molecule type" value="Genomic_DNA"/>
</dbReference>
<keyword evidence="4" id="KW-0812">Transmembrane</keyword>
<feature type="transmembrane region" description="Helical" evidence="4">
    <location>
        <begin position="387"/>
        <end position="406"/>
    </location>
</feature>
<gene>
    <name evidence="5" type="ORF">EI981_11045</name>
</gene>
<comment type="similarity">
    <text evidence="1">Belongs to the GerABKA family.</text>
</comment>
<evidence type="ECO:0000256" key="3">
    <source>
        <dbReference type="SAM" id="MobiDB-lite"/>
    </source>
</evidence>
<dbReference type="KEGG" id="plut:EI981_11045"/>
<dbReference type="PANTHER" id="PTHR22550">
    <property type="entry name" value="SPORE GERMINATION PROTEIN"/>
    <property type="match status" value="1"/>
</dbReference>
<organism evidence="5 6">
    <name type="scientific">Paenibacillus lutimineralis</name>
    <dbReference type="NCBI Taxonomy" id="2707005"/>
    <lineage>
        <taxon>Bacteria</taxon>
        <taxon>Bacillati</taxon>
        <taxon>Bacillota</taxon>
        <taxon>Bacilli</taxon>
        <taxon>Bacillales</taxon>
        <taxon>Paenibacillaceae</taxon>
        <taxon>Paenibacillus</taxon>
    </lineage>
</organism>
<evidence type="ECO:0000313" key="6">
    <source>
        <dbReference type="Proteomes" id="UP000270678"/>
    </source>
</evidence>
<evidence type="ECO:0000256" key="1">
    <source>
        <dbReference type="ARBA" id="ARBA00005278"/>
    </source>
</evidence>
<keyword evidence="2 4" id="KW-0472">Membrane</keyword>
<dbReference type="GO" id="GO:0016020">
    <property type="term" value="C:membrane"/>
    <property type="evidence" value="ECO:0007669"/>
    <property type="project" value="InterPro"/>
</dbReference>
<evidence type="ECO:0000256" key="2">
    <source>
        <dbReference type="ARBA" id="ARBA00023136"/>
    </source>
</evidence>
<proteinExistence type="inferred from homology"/>
<dbReference type="Proteomes" id="UP000270678">
    <property type="component" value="Chromosome"/>
</dbReference>
<feature type="transmembrane region" description="Helical" evidence="4">
    <location>
        <begin position="316"/>
        <end position="335"/>
    </location>
</feature>
<dbReference type="InterPro" id="IPR004995">
    <property type="entry name" value="Spore_Ger"/>
</dbReference>
<dbReference type="OrthoDB" id="1726708at2"/>
<evidence type="ECO:0000313" key="5">
    <source>
        <dbReference type="EMBL" id="AZS14943.1"/>
    </source>
</evidence>
<dbReference type="GO" id="GO:0009847">
    <property type="term" value="P:spore germination"/>
    <property type="evidence" value="ECO:0007669"/>
    <property type="project" value="InterPro"/>
</dbReference>
<evidence type="ECO:0000256" key="4">
    <source>
        <dbReference type="SAM" id="Phobius"/>
    </source>
</evidence>
<dbReference type="AlphaFoldDB" id="A0A3S9UX85"/>
<feature type="region of interest" description="Disordered" evidence="3">
    <location>
        <begin position="1"/>
        <end position="31"/>
    </location>
</feature>
<feature type="compositionally biased region" description="Polar residues" evidence="3">
    <location>
        <begin position="499"/>
        <end position="509"/>
    </location>
</feature>
<dbReference type="PANTHER" id="PTHR22550:SF5">
    <property type="entry name" value="LEUCINE ZIPPER PROTEIN 4"/>
    <property type="match status" value="1"/>
</dbReference>
<dbReference type="RefSeq" id="WP_126998076.1">
    <property type="nucleotide sequence ID" value="NZ_CP034346.1"/>
</dbReference>
<dbReference type="Pfam" id="PF03323">
    <property type="entry name" value="GerA"/>
    <property type="match status" value="1"/>
</dbReference>
<feature type="compositionally biased region" description="Basic residues" evidence="3">
    <location>
        <begin position="1"/>
        <end position="11"/>
    </location>
</feature>
<feature type="transmembrane region" description="Helical" evidence="4">
    <location>
        <begin position="412"/>
        <end position="432"/>
    </location>
</feature>
<dbReference type="PIRSF" id="PIRSF005690">
    <property type="entry name" value="GerBA"/>
    <property type="match status" value="1"/>
</dbReference>
<reference evidence="6" key="1">
    <citation type="submission" date="2018-12" db="EMBL/GenBank/DDBJ databases">
        <title>Complete genome sequence of Paenibacillus sp. MBLB1234.</title>
        <authorList>
            <person name="Nam Y.-D."/>
            <person name="Kang J."/>
            <person name="Chung W.-H."/>
            <person name="Park Y.S."/>
        </authorList>
    </citation>
    <scope>NUCLEOTIDE SEQUENCE [LARGE SCALE GENOMIC DNA]</scope>
    <source>
        <strain evidence="6">MBLB1234</strain>
    </source>
</reference>
<keyword evidence="6" id="KW-1185">Reference proteome</keyword>
<feature type="transmembrane region" description="Helical" evidence="4">
    <location>
        <begin position="444"/>
        <end position="466"/>
    </location>
</feature>
<feature type="compositionally biased region" description="Low complexity" evidence="3">
    <location>
        <begin position="16"/>
        <end position="26"/>
    </location>
</feature>
<accession>A0A3S9UX85</accession>
<protein>
    <submittedName>
        <fullName evidence="5">Spore germination protein</fullName>
    </submittedName>
</protein>
<sequence length="529" mass="59702">MWPWGRKRRVHDRNPKSSPSKSGQPPRTELPALETTDKYLKPRLDWFKQQFNNCSDVIFREFELSSGEGCAIIYLNGMIDQNSLQHFILHDLLTEASDSSNVYKTLFERRSLSVSHYTVTSDMNQCLTHILSSCASLLIDGDNRMINFEVASYTTRSIEETPNESIIRGSRESFIEDLPTNLTMLRRHLKTPALKTESIIIGKKTQTKLIISYIEGVCKPELVEEVKRRLSYIEIDGIVGTFYIEEFLKDNPYSPFPQVEYTERPDTVTASLLEGRIAIMMNGTPVCLVAPVTLSMLMQSADDYNIWFIAGSFIRLIRYFFFFVSLLLPSLYIAITTFHPQMIPFPLLVTIASSREIVPFPVIYEAFMMEIAFEALREASIRIPKSIGQAVSIIGALIIGTAAVQAGIVSAAMVIIVSLTGIASFIIPHYDLGIAIRILRFPTMILASLFGLYGIACALILIYIHLVNLQSFGIPYLSPLTPFIMEDQSDTLIRGPWTSMRTRSPLTSNNRHRVSKNARGWAKPKGENE</sequence>
<keyword evidence="4" id="KW-1133">Transmembrane helix</keyword>
<name>A0A3S9UX85_9BACL</name>